<reference evidence="3 4" key="1">
    <citation type="submission" date="2018-03" db="EMBL/GenBank/DDBJ databases">
        <title>Draft Genome Sequences of the Obligatory Marine Myxobacteria Enhygromyxa salina SWB007.</title>
        <authorList>
            <person name="Poehlein A."/>
            <person name="Moghaddam J.A."/>
            <person name="Harms H."/>
            <person name="Alanjari M."/>
            <person name="Koenig G.M."/>
            <person name="Daniel R."/>
            <person name="Schaeberle T.F."/>
        </authorList>
    </citation>
    <scope>NUCLEOTIDE SEQUENCE [LARGE SCALE GENOMIC DNA]</scope>
    <source>
        <strain evidence="3 4">SWB007</strain>
    </source>
</reference>
<accession>A0A2S9XTF8</accession>
<proteinExistence type="inferred from homology"/>
<evidence type="ECO:0000256" key="1">
    <source>
        <dbReference type="ARBA" id="ARBA00007198"/>
    </source>
</evidence>
<protein>
    <submittedName>
        <fullName evidence="3">Arsenate reductase</fullName>
    </submittedName>
</protein>
<dbReference type="Gene3D" id="3.40.30.10">
    <property type="entry name" value="Glutaredoxin"/>
    <property type="match status" value="1"/>
</dbReference>
<dbReference type="SUPFAM" id="SSF52833">
    <property type="entry name" value="Thioredoxin-like"/>
    <property type="match status" value="1"/>
</dbReference>
<sequence length="95" mass="10636">MLNDRGVDYRYREYTKTPLDEAELRRILKLLKLEPADLLRTRDAANKALGLDGSEPAATLIRHMVEHPTLIQRPIAVHGDAAVVGRPVEAILTLL</sequence>
<dbReference type="Proteomes" id="UP000238823">
    <property type="component" value="Unassembled WGS sequence"/>
</dbReference>
<name>A0A2S9XTF8_9BACT</name>
<dbReference type="PANTHER" id="PTHR30041">
    <property type="entry name" value="ARSENATE REDUCTASE"/>
    <property type="match status" value="1"/>
</dbReference>
<dbReference type="OrthoDB" id="9790554at2"/>
<gene>
    <name evidence="3" type="ORF">ENSA7_69630</name>
</gene>
<dbReference type="AlphaFoldDB" id="A0A2S9XTF8"/>
<dbReference type="InterPro" id="IPR036249">
    <property type="entry name" value="Thioredoxin-like_sf"/>
</dbReference>
<comment type="caution">
    <text evidence="3">The sequence shown here is derived from an EMBL/GenBank/DDBJ whole genome shotgun (WGS) entry which is preliminary data.</text>
</comment>
<organism evidence="3 4">
    <name type="scientific">Enhygromyxa salina</name>
    <dbReference type="NCBI Taxonomy" id="215803"/>
    <lineage>
        <taxon>Bacteria</taxon>
        <taxon>Pseudomonadati</taxon>
        <taxon>Myxococcota</taxon>
        <taxon>Polyangia</taxon>
        <taxon>Nannocystales</taxon>
        <taxon>Nannocystaceae</taxon>
        <taxon>Enhygromyxa</taxon>
    </lineage>
</organism>
<evidence type="ECO:0000313" key="4">
    <source>
        <dbReference type="Proteomes" id="UP000238823"/>
    </source>
</evidence>
<evidence type="ECO:0000313" key="3">
    <source>
        <dbReference type="EMBL" id="PRP96149.1"/>
    </source>
</evidence>
<dbReference type="InterPro" id="IPR006660">
    <property type="entry name" value="Arsenate_reductase-like"/>
</dbReference>
<dbReference type="PANTHER" id="PTHR30041:SF4">
    <property type="entry name" value="ARSENATE REDUCTASE"/>
    <property type="match status" value="1"/>
</dbReference>
<comment type="similarity">
    <text evidence="1 2">Belongs to the ArsC family.</text>
</comment>
<dbReference type="Pfam" id="PF03960">
    <property type="entry name" value="ArsC"/>
    <property type="match status" value="1"/>
</dbReference>
<dbReference type="PROSITE" id="PS51353">
    <property type="entry name" value="ARSC"/>
    <property type="match status" value="1"/>
</dbReference>
<dbReference type="EMBL" id="PVNL01000135">
    <property type="protein sequence ID" value="PRP96149.1"/>
    <property type="molecule type" value="Genomic_DNA"/>
</dbReference>
<evidence type="ECO:0000256" key="2">
    <source>
        <dbReference type="PROSITE-ProRule" id="PRU01282"/>
    </source>
</evidence>